<gene>
    <name evidence="2" type="ORF">Cvel_11575</name>
</gene>
<dbReference type="AlphaFoldDB" id="A0A0G4I761"/>
<feature type="domain" description="BTB" evidence="1">
    <location>
        <begin position="36"/>
        <end position="101"/>
    </location>
</feature>
<dbReference type="SMART" id="SM00225">
    <property type="entry name" value="BTB"/>
    <property type="match status" value="1"/>
</dbReference>
<proteinExistence type="predicted"/>
<dbReference type="PANTHER" id="PTHR24410:SF23">
    <property type="entry name" value="BTB DOMAIN-CONTAINING PROTEIN-RELATED"/>
    <property type="match status" value="1"/>
</dbReference>
<dbReference type="InterPro" id="IPR011333">
    <property type="entry name" value="SKP1/BTB/POZ_sf"/>
</dbReference>
<dbReference type="EMBL" id="CDMZ01005412">
    <property type="protein sequence ID" value="CEM52881.1"/>
    <property type="molecule type" value="Genomic_DNA"/>
</dbReference>
<dbReference type="PhylomeDB" id="A0A0G4I761"/>
<accession>A0A0G4I761</accession>
<evidence type="ECO:0000313" key="2">
    <source>
        <dbReference type="EMBL" id="CEM52881.1"/>
    </source>
</evidence>
<dbReference type="InterPro" id="IPR000210">
    <property type="entry name" value="BTB/POZ_dom"/>
</dbReference>
<evidence type="ECO:0000259" key="1">
    <source>
        <dbReference type="PROSITE" id="PS50097"/>
    </source>
</evidence>
<dbReference type="SUPFAM" id="SSF54695">
    <property type="entry name" value="POZ domain"/>
    <property type="match status" value="1"/>
</dbReference>
<dbReference type="Pfam" id="PF00651">
    <property type="entry name" value="BTB"/>
    <property type="match status" value="1"/>
</dbReference>
<sequence>MDSGLGLASKGAVRKPHKHTPDCLKLISDPAFAPLFDIALVAEGKEIRAHRCILASNSAYFFEQFCGVPNPPARIEFPSQRYSVIRQLIRYLYGDELDEQTPPDEIMELLSEARALGIPTIQGDDFYGLVVPRLTFQNCLTILQHEELVHQPLIGEGVVAFVTDHFFDLIQHASLRDQMLGVHRRYLMDLLRAICSRCCTDQQAKDTVQFAVEWSQFETACDLLKDCKNWPWNHDPTSLSYFKPLPDDPMAMAKGTEIKSVEWQIPQVKRALRDQLPVRLVSGALFDWGVRIDHGAEGKIRIVYESATEVEPQIHACMKRFPAAMFAWQVIFRGNNVFHERPVFICFPQGVSLHWSTTLPIATAELSEEDHLTILVSMVENPLVSLILYHFSADLGNTMATEDILNRLPHIEYRCLSSYSLYQQAKGGHGSGGFR</sequence>
<dbReference type="VEuPathDB" id="CryptoDB:Cvel_11575"/>
<name>A0A0G4I761_9ALVE</name>
<dbReference type="InterPro" id="IPR051481">
    <property type="entry name" value="BTB-POZ/Galectin-3-binding"/>
</dbReference>
<dbReference type="PANTHER" id="PTHR24410">
    <property type="entry name" value="HL07962P-RELATED"/>
    <property type="match status" value="1"/>
</dbReference>
<dbReference type="CDD" id="cd18186">
    <property type="entry name" value="BTB_POZ_ZBTB_KLHL-like"/>
    <property type="match status" value="1"/>
</dbReference>
<protein>
    <recommendedName>
        <fullName evidence="1">BTB domain-containing protein</fullName>
    </recommendedName>
</protein>
<dbReference type="Gene3D" id="3.30.710.10">
    <property type="entry name" value="Potassium Channel Kv1.1, Chain A"/>
    <property type="match status" value="1"/>
</dbReference>
<organism evidence="2">
    <name type="scientific">Chromera velia CCMP2878</name>
    <dbReference type="NCBI Taxonomy" id="1169474"/>
    <lineage>
        <taxon>Eukaryota</taxon>
        <taxon>Sar</taxon>
        <taxon>Alveolata</taxon>
        <taxon>Colpodellida</taxon>
        <taxon>Chromeraceae</taxon>
        <taxon>Chromera</taxon>
    </lineage>
</organism>
<reference evidence="2" key="1">
    <citation type="submission" date="2014-11" db="EMBL/GenBank/DDBJ databases">
        <authorList>
            <person name="Otto D Thomas"/>
            <person name="Naeem Raeece"/>
        </authorList>
    </citation>
    <scope>NUCLEOTIDE SEQUENCE</scope>
</reference>
<dbReference type="PROSITE" id="PS50097">
    <property type="entry name" value="BTB"/>
    <property type="match status" value="1"/>
</dbReference>